<feature type="compositionally biased region" description="Polar residues" evidence="1">
    <location>
        <begin position="183"/>
        <end position="193"/>
    </location>
</feature>
<evidence type="ECO:0000256" key="1">
    <source>
        <dbReference type="SAM" id="MobiDB-lite"/>
    </source>
</evidence>
<feature type="compositionally biased region" description="Acidic residues" evidence="1">
    <location>
        <begin position="403"/>
        <end position="412"/>
    </location>
</feature>
<dbReference type="AlphaFoldDB" id="A0A067TWK5"/>
<dbReference type="HOGENOM" id="CLU_592590_0_0_1"/>
<evidence type="ECO:0000313" key="3">
    <source>
        <dbReference type="Proteomes" id="UP000027222"/>
    </source>
</evidence>
<feature type="compositionally biased region" description="Polar residues" evidence="1">
    <location>
        <begin position="92"/>
        <end position="117"/>
    </location>
</feature>
<accession>A0A067TWK5</accession>
<proteinExistence type="predicted"/>
<feature type="compositionally biased region" description="Polar residues" evidence="1">
    <location>
        <begin position="304"/>
        <end position="341"/>
    </location>
</feature>
<feature type="non-terminal residue" evidence="2">
    <location>
        <position position="462"/>
    </location>
</feature>
<dbReference type="OrthoDB" id="3171339at2759"/>
<keyword evidence="3" id="KW-1185">Reference proteome</keyword>
<dbReference type="EMBL" id="KL142368">
    <property type="protein sequence ID" value="KDR83398.1"/>
    <property type="molecule type" value="Genomic_DNA"/>
</dbReference>
<organism evidence="2 3">
    <name type="scientific">Galerina marginata (strain CBS 339.88)</name>
    <dbReference type="NCBI Taxonomy" id="685588"/>
    <lineage>
        <taxon>Eukaryota</taxon>
        <taxon>Fungi</taxon>
        <taxon>Dikarya</taxon>
        <taxon>Basidiomycota</taxon>
        <taxon>Agaricomycotina</taxon>
        <taxon>Agaricomycetes</taxon>
        <taxon>Agaricomycetidae</taxon>
        <taxon>Agaricales</taxon>
        <taxon>Agaricineae</taxon>
        <taxon>Strophariaceae</taxon>
        <taxon>Galerina</taxon>
    </lineage>
</organism>
<dbReference type="Proteomes" id="UP000027222">
    <property type="component" value="Unassembled WGS sequence"/>
</dbReference>
<feature type="compositionally biased region" description="Low complexity" evidence="1">
    <location>
        <begin position="427"/>
        <end position="437"/>
    </location>
</feature>
<feature type="compositionally biased region" description="Basic residues" evidence="1">
    <location>
        <begin position="449"/>
        <end position="462"/>
    </location>
</feature>
<feature type="region of interest" description="Disordered" evidence="1">
    <location>
        <begin position="229"/>
        <end position="462"/>
    </location>
</feature>
<feature type="compositionally biased region" description="Basic residues" evidence="1">
    <location>
        <begin position="358"/>
        <end position="382"/>
    </location>
</feature>
<evidence type="ECO:0000313" key="2">
    <source>
        <dbReference type="EMBL" id="KDR83398.1"/>
    </source>
</evidence>
<reference evidence="3" key="1">
    <citation type="journal article" date="2014" name="Proc. Natl. Acad. Sci. U.S.A.">
        <title>Extensive sampling of basidiomycete genomes demonstrates inadequacy of the white-rot/brown-rot paradigm for wood decay fungi.</title>
        <authorList>
            <person name="Riley R."/>
            <person name="Salamov A.A."/>
            <person name="Brown D.W."/>
            <person name="Nagy L.G."/>
            <person name="Floudas D."/>
            <person name="Held B.W."/>
            <person name="Levasseur A."/>
            <person name="Lombard V."/>
            <person name="Morin E."/>
            <person name="Otillar R."/>
            <person name="Lindquist E.A."/>
            <person name="Sun H."/>
            <person name="LaButti K.M."/>
            <person name="Schmutz J."/>
            <person name="Jabbour D."/>
            <person name="Luo H."/>
            <person name="Baker S.E."/>
            <person name="Pisabarro A.G."/>
            <person name="Walton J.D."/>
            <person name="Blanchette R.A."/>
            <person name="Henrissat B."/>
            <person name="Martin F."/>
            <person name="Cullen D."/>
            <person name="Hibbett D.S."/>
            <person name="Grigoriev I.V."/>
        </authorList>
    </citation>
    <scope>NUCLEOTIDE SEQUENCE [LARGE SCALE GENOMIC DNA]</scope>
    <source>
        <strain evidence="3">CBS 339.88</strain>
    </source>
</reference>
<feature type="compositionally biased region" description="Polar residues" evidence="1">
    <location>
        <begin position="241"/>
        <end position="270"/>
    </location>
</feature>
<gene>
    <name evidence="2" type="ORF">GALMADRAFT_109821</name>
</gene>
<feature type="region of interest" description="Disordered" evidence="1">
    <location>
        <begin position="1"/>
        <end position="212"/>
    </location>
</feature>
<feature type="compositionally biased region" description="Polar residues" evidence="1">
    <location>
        <begin position="55"/>
        <end position="64"/>
    </location>
</feature>
<feature type="compositionally biased region" description="Polar residues" evidence="1">
    <location>
        <begin position="203"/>
        <end position="212"/>
    </location>
</feature>
<name>A0A067TWK5_GALM3</name>
<protein>
    <submittedName>
        <fullName evidence="2">Uncharacterized protein</fullName>
    </submittedName>
</protein>
<sequence>MAKKTKGKQKQEENPETSHVNPNPIPMEASMPVGTDNTHPPIHSEPQESAWGAATGQTWGTNTDAPAESWGAGSQEPEDTWRHSESLLEPPSTHTHNFLPTIPEQPSSGHFTQNRTALSDVGESPDEYSDSRSWTNQHNPQSPQWDGPQSQTLTATAAPSVMGSPTPPHQISLAEAAAAAQKDMQNQKISSASEAARRLEQSRAIQNDFSKPTLSTAISPAVHYEALNVHPHAAPGHKPVSTASAQARAFESSTTRNRIQNSTNNAQPSNPSHPPIPGKRAWNYPQPLHPSLKPPASIEPDPSWTMTGGNAWSNKHRTAQSASAPNWSQGNENAWNQQLHQYRQAEQAHQRRPETHQRHSGQQRPRHSKNHSHPGHPTHHQRPQAQQNASWQGWGKEGRDQADGDGDSDEETINGWGTGTQHGGDDWGQAAGAWGQQPANPGKNEGKRERGRGRGHGKKPED</sequence>
<feature type="compositionally biased region" description="Basic and acidic residues" evidence="1">
    <location>
        <begin position="346"/>
        <end position="357"/>
    </location>
</feature>
<dbReference type="STRING" id="685588.A0A067TWK5"/>
<feature type="compositionally biased region" description="Polar residues" evidence="1">
    <location>
        <begin position="131"/>
        <end position="157"/>
    </location>
</feature>